<proteinExistence type="predicted"/>
<evidence type="ECO:0000313" key="2">
    <source>
        <dbReference type="Proteomes" id="UP000276133"/>
    </source>
</evidence>
<accession>A0A3M7S461</accession>
<dbReference type="Proteomes" id="UP000276133">
    <property type="component" value="Unassembled WGS sequence"/>
</dbReference>
<protein>
    <submittedName>
        <fullName evidence="1">Uncharacterized protein</fullName>
    </submittedName>
</protein>
<keyword evidence="2" id="KW-1185">Reference proteome</keyword>
<sequence length="84" mass="9098">MIVGERRTGQRENNKKTKISCGLSSAAPLATVPLNWSFLPLTGSPLAYNHWSTLILSPTPQNWGQWTSAPLNLGFGSAASSDLW</sequence>
<dbReference type="EMBL" id="REGN01002090">
    <property type="protein sequence ID" value="RNA30378.1"/>
    <property type="molecule type" value="Genomic_DNA"/>
</dbReference>
<reference evidence="1 2" key="1">
    <citation type="journal article" date="2018" name="Sci. Rep.">
        <title>Genomic signatures of local adaptation to the degree of environmental predictability in rotifers.</title>
        <authorList>
            <person name="Franch-Gras L."/>
            <person name="Hahn C."/>
            <person name="Garcia-Roger E.M."/>
            <person name="Carmona M.J."/>
            <person name="Serra M."/>
            <person name="Gomez A."/>
        </authorList>
    </citation>
    <scope>NUCLEOTIDE SEQUENCE [LARGE SCALE GENOMIC DNA]</scope>
    <source>
        <strain evidence="1">HYR1</strain>
    </source>
</reference>
<evidence type="ECO:0000313" key="1">
    <source>
        <dbReference type="EMBL" id="RNA30378.1"/>
    </source>
</evidence>
<organism evidence="1 2">
    <name type="scientific">Brachionus plicatilis</name>
    <name type="common">Marine rotifer</name>
    <name type="synonym">Brachionus muelleri</name>
    <dbReference type="NCBI Taxonomy" id="10195"/>
    <lineage>
        <taxon>Eukaryota</taxon>
        <taxon>Metazoa</taxon>
        <taxon>Spiralia</taxon>
        <taxon>Gnathifera</taxon>
        <taxon>Rotifera</taxon>
        <taxon>Eurotatoria</taxon>
        <taxon>Monogononta</taxon>
        <taxon>Pseudotrocha</taxon>
        <taxon>Ploima</taxon>
        <taxon>Brachionidae</taxon>
        <taxon>Brachionus</taxon>
    </lineage>
</organism>
<gene>
    <name evidence="1" type="ORF">BpHYR1_031956</name>
</gene>
<comment type="caution">
    <text evidence="1">The sequence shown here is derived from an EMBL/GenBank/DDBJ whole genome shotgun (WGS) entry which is preliminary data.</text>
</comment>
<dbReference type="AlphaFoldDB" id="A0A3M7S461"/>
<name>A0A3M7S461_BRAPC</name>